<dbReference type="AlphaFoldDB" id="A0AAX4P425"/>
<dbReference type="SUPFAM" id="SSF50729">
    <property type="entry name" value="PH domain-like"/>
    <property type="match status" value="1"/>
</dbReference>
<sequence>MEASEVERAAKPEKPSSVDPEDGDCGEQAEASCSEDTEHAPEGSEVVLMSGTLWKKSVYMKRWNKRYFELTPRSLRYKKTREEKQYRGNLPIHFMSAVGLLPRLKAHPNWTGFYVHSSDDSVALCCEELEQAQFWVAALERARAEVDGSGLGLEEVVLSPGAGALSPSGEESPAVTPRAAKRPSFSLPSFRPRSRTLAEVVTTADHDEQFSLVSGMMDDITKKKEVEIDELRGRIRELEADLEDSRRQNASLASELDQARADREAIAKQLETRTRLHGDLEIEFLKLKDRAARDRAEVETVQTVLTTPFWSPKRSPKKSPKKKSK</sequence>
<accession>A0AAX4P425</accession>
<feature type="region of interest" description="Disordered" evidence="2">
    <location>
        <begin position="162"/>
        <end position="186"/>
    </location>
</feature>
<feature type="compositionally biased region" description="Basic and acidic residues" evidence="2">
    <location>
        <begin position="1"/>
        <end position="16"/>
    </location>
</feature>
<dbReference type="Pfam" id="PF00169">
    <property type="entry name" value="PH"/>
    <property type="match status" value="1"/>
</dbReference>
<dbReference type="EMBL" id="CP151503">
    <property type="protein sequence ID" value="WZN60756.1"/>
    <property type="molecule type" value="Genomic_DNA"/>
</dbReference>
<evidence type="ECO:0000313" key="5">
    <source>
        <dbReference type="Proteomes" id="UP001472866"/>
    </source>
</evidence>
<feature type="region of interest" description="Disordered" evidence="2">
    <location>
        <begin position="1"/>
        <end position="44"/>
    </location>
</feature>
<keyword evidence="5" id="KW-1185">Reference proteome</keyword>
<feature type="domain" description="PH" evidence="3">
    <location>
        <begin position="46"/>
        <end position="144"/>
    </location>
</feature>
<evidence type="ECO:0000256" key="1">
    <source>
        <dbReference type="SAM" id="Coils"/>
    </source>
</evidence>
<keyword evidence="1" id="KW-0175">Coiled coil</keyword>
<gene>
    <name evidence="4" type="ORF">HKI87_03g22900</name>
</gene>
<dbReference type="InterPro" id="IPR001849">
    <property type="entry name" value="PH_domain"/>
</dbReference>
<dbReference type="PROSITE" id="PS50003">
    <property type="entry name" value="PH_DOMAIN"/>
    <property type="match status" value="1"/>
</dbReference>
<feature type="region of interest" description="Disordered" evidence="2">
    <location>
        <begin position="304"/>
        <end position="325"/>
    </location>
</feature>
<dbReference type="InterPro" id="IPR011993">
    <property type="entry name" value="PH-like_dom_sf"/>
</dbReference>
<feature type="coiled-coil region" evidence="1">
    <location>
        <begin position="221"/>
        <end position="269"/>
    </location>
</feature>
<dbReference type="Gene3D" id="1.20.5.1700">
    <property type="match status" value="1"/>
</dbReference>
<organism evidence="4 5">
    <name type="scientific">Chloropicon roscoffensis</name>
    <dbReference type="NCBI Taxonomy" id="1461544"/>
    <lineage>
        <taxon>Eukaryota</taxon>
        <taxon>Viridiplantae</taxon>
        <taxon>Chlorophyta</taxon>
        <taxon>Chloropicophyceae</taxon>
        <taxon>Chloropicales</taxon>
        <taxon>Chloropicaceae</taxon>
        <taxon>Chloropicon</taxon>
    </lineage>
</organism>
<evidence type="ECO:0000313" key="4">
    <source>
        <dbReference type="EMBL" id="WZN60756.1"/>
    </source>
</evidence>
<dbReference type="Proteomes" id="UP001472866">
    <property type="component" value="Chromosome 03"/>
</dbReference>
<name>A0AAX4P425_9CHLO</name>
<protein>
    <submittedName>
        <fullName evidence="4">PH domain-containing protein</fullName>
    </submittedName>
</protein>
<proteinExistence type="predicted"/>
<evidence type="ECO:0000256" key="2">
    <source>
        <dbReference type="SAM" id="MobiDB-lite"/>
    </source>
</evidence>
<dbReference type="Gene3D" id="2.30.29.30">
    <property type="entry name" value="Pleckstrin-homology domain (PH domain)/Phosphotyrosine-binding domain (PTB)"/>
    <property type="match status" value="1"/>
</dbReference>
<reference evidence="4 5" key="1">
    <citation type="submission" date="2024-03" db="EMBL/GenBank/DDBJ databases">
        <title>Complete genome sequence of the green alga Chloropicon roscoffensis RCC1871.</title>
        <authorList>
            <person name="Lemieux C."/>
            <person name="Pombert J.-F."/>
            <person name="Otis C."/>
            <person name="Turmel M."/>
        </authorList>
    </citation>
    <scope>NUCLEOTIDE SEQUENCE [LARGE SCALE GENOMIC DNA]</scope>
    <source>
        <strain evidence="4 5">RCC1871</strain>
    </source>
</reference>
<evidence type="ECO:0000259" key="3">
    <source>
        <dbReference type="PROSITE" id="PS50003"/>
    </source>
</evidence>
<feature type="compositionally biased region" description="Basic residues" evidence="2">
    <location>
        <begin position="314"/>
        <end position="325"/>
    </location>
</feature>
<dbReference type="SMART" id="SM00233">
    <property type="entry name" value="PH"/>
    <property type="match status" value="1"/>
</dbReference>